<sequence>MRKFVGFLCLILLTTGSSFAQKKTQTENIILITFDGLRWQELFTGADSLFVDDTGMISAAGSLLDDFWDPNPQVRRKMLFPFIWDVIAKEGQIYGNRAFGNKVDNQNKMWFSYPGYNELLSGFADDERINSNDKIPNPNVTFLEHLNQMPDYRGKVMSFGSWDVFPSIINEERSGIPVNAGFDLADGENLTEAEKMINRLQREIRGPWGSVRLDPFTHHFALEGLKKHRPKVLYIGYGETDDWAHGGKYDEYLWSARQTDAYIREIWDWVKADPHYAGKTTLILTTDHGRGTNKSSWKSHGSSVPDAGEIWMMAIGPDTPALGELKTTGQWYSAMLPRTIFKLLGLEYPDEKAASVISTMIEEK</sequence>
<keyword evidence="3" id="KW-1185">Reference proteome</keyword>
<feature type="chain" id="PRO_5046496076" description="Phosphoglyceromutase" evidence="1">
    <location>
        <begin position="21"/>
        <end position="364"/>
    </location>
</feature>
<name>A0ABQ6PUE7_9BACT</name>
<dbReference type="Proteomes" id="UP001338309">
    <property type="component" value="Unassembled WGS sequence"/>
</dbReference>
<reference evidence="2 3" key="1">
    <citation type="submission" date="2023-08" db="EMBL/GenBank/DDBJ databases">
        <title>Draft genome sequence of Algoriphagus confluentis.</title>
        <authorList>
            <person name="Takatani N."/>
            <person name="Hosokawa M."/>
            <person name="Sawabe T."/>
        </authorList>
    </citation>
    <scope>NUCLEOTIDE SEQUENCE [LARGE SCALE GENOMIC DNA]</scope>
    <source>
        <strain evidence="2 3">NBRC 111222</strain>
    </source>
</reference>
<keyword evidence="1" id="KW-0732">Signal</keyword>
<evidence type="ECO:0008006" key="4">
    <source>
        <dbReference type="Google" id="ProtNLM"/>
    </source>
</evidence>
<proteinExistence type="predicted"/>
<dbReference type="Gene3D" id="3.40.720.10">
    <property type="entry name" value="Alkaline Phosphatase, subunit A"/>
    <property type="match status" value="1"/>
</dbReference>
<feature type="signal peptide" evidence="1">
    <location>
        <begin position="1"/>
        <end position="20"/>
    </location>
</feature>
<protein>
    <recommendedName>
        <fullName evidence="4">Phosphoglyceromutase</fullName>
    </recommendedName>
</protein>
<accession>A0ABQ6PUE7</accession>
<evidence type="ECO:0000256" key="1">
    <source>
        <dbReference type="SAM" id="SignalP"/>
    </source>
</evidence>
<gene>
    <name evidence="2" type="ORF">Aconfl_35580</name>
</gene>
<comment type="caution">
    <text evidence="2">The sequence shown here is derived from an EMBL/GenBank/DDBJ whole genome shotgun (WGS) entry which is preliminary data.</text>
</comment>
<evidence type="ECO:0000313" key="3">
    <source>
        <dbReference type="Proteomes" id="UP001338309"/>
    </source>
</evidence>
<dbReference type="RefSeq" id="WP_338225620.1">
    <property type="nucleotide sequence ID" value="NZ_BTPD01000013.1"/>
</dbReference>
<dbReference type="EMBL" id="BTPD01000013">
    <property type="protein sequence ID" value="GMQ30915.1"/>
    <property type="molecule type" value="Genomic_DNA"/>
</dbReference>
<organism evidence="2 3">
    <name type="scientific">Algoriphagus confluentis</name>
    <dbReference type="NCBI Taxonomy" id="1697556"/>
    <lineage>
        <taxon>Bacteria</taxon>
        <taxon>Pseudomonadati</taxon>
        <taxon>Bacteroidota</taxon>
        <taxon>Cytophagia</taxon>
        <taxon>Cytophagales</taxon>
        <taxon>Cyclobacteriaceae</taxon>
        <taxon>Algoriphagus</taxon>
    </lineage>
</organism>
<dbReference type="InterPro" id="IPR017850">
    <property type="entry name" value="Alkaline_phosphatase_core_sf"/>
</dbReference>
<evidence type="ECO:0000313" key="2">
    <source>
        <dbReference type="EMBL" id="GMQ30915.1"/>
    </source>
</evidence>
<dbReference type="SUPFAM" id="SSF53649">
    <property type="entry name" value="Alkaline phosphatase-like"/>
    <property type="match status" value="1"/>
</dbReference>